<dbReference type="InterPro" id="IPR045324">
    <property type="entry name" value="Small_multidrug_res"/>
</dbReference>
<evidence type="ECO:0000256" key="6">
    <source>
        <dbReference type="ARBA" id="ARBA00023136"/>
    </source>
</evidence>
<keyword evidence="4 9" id="KW-0812">Transmembrane</keyword>
<dbReference type="Pfam" id="PF00893">
    <property type="entry name" value="Multi_Drug_Res"/>
    <property type="match status" value="1"/>
</dbReference>
<dbReference type="GO" id="GO:0005886">
    <property type="term" value="C:plasma membrane"/>
    <property type="evidence" value="ECO:0007669"/>
    <property type="project" value="UniProtKB-SubCell"/>
</dbReference>
<evidence type="ECO:0000256" key="10">
    <source>
        <dbReference type="SAM" id="Phobius"/>
    </source>
</evidence>
<dbReference type="GO" id="GO:1990961">
    <property type="term" value="P:xenobiotic detoxification by transmembrane export across the plasma membrane"/>
    <property type="evidence" value="ECO:0007669"/>
    <property type="project" value="UniProtKB-ARBA"/>
</dbReference>
<dbReference type="GO" id="GO:0022857">
    <property type="term" value="F:transmembrane transporter activity"/>
    <property type="evidence" value="ECO:0007669"/>
    <property type="project" value="InterPro"/>
</dbReference>
<dbReference type="SUPFAM" id="SSF103481">
    <property type="entry name" value="Multidrug resistance efflux transporter EmrE"/>
    <property type="match status" value="1"/>
</dbReference>
<feature type="transmembrane region" description="Helical" evidence="10">
    <location>
        <begin position="29"/>
        <end position="46"/>
    </location>
</feature>
<dbReference type="OrthoDB" id="9808638at2"/>
<dbReference type="STRING" id="1855283.SAMN05216382_2536"/>
<sequence>MAWVLLIVGGLFEIGFTTCLRHVEGFRNIPWTLGFLASVACSMTLLEIASRSIAMGTAYAVWGGIGALGTVVVGIVWFGEPASLVRLLLIAGVVACIAGLKLTAGAAA</sequence>
<evidence type="ECO:0000256" key="2">
    <source>
        <dbReference type="ARBA" id="ARBA00022448"/>
    </source>
</evidence>
<accession>A0A1H7SEC5</accession>
<protein>
    <recommendedName>
        <fullName evidence="8">Guanidinium exporter</fullName>
    </recommendedName>
</protein>
<evidence type="ECO:0000256" key="7">
    <source>
        <dbReference type="ARBA" id="ARBA00038151"/>
    </source>
</evidence>
<evidence type="ECO:0000256" key="4">
    <source>
        <dbReference type="ARBA" id="ARBA00022692"/>
    </source>
</evidence>
<dbReference type="PANTHER" id="PTHR30561">
    <property type="entry name" value="SMR FAMILY PROTON-DEPENDENT DRUG EFFLUX TRANSPORTER SUGE"/>
    <property type="match status" value="1"/>
</dbReference>
<reference evidence="12" key="1">
    <citation type="submission" date="2016-10" db="EMBL/GenBank/DDBJ databases">
        <authorList>
            <person name="Varghese N."/>
            <person name="Submissions S."/>
        </authorList>
    </citation>
    <scope>NUCLEOTIDE SEQUENCE [LARGE SCALE GENOMIC DNA]</scope>
    <source>
        <strain evidence="12">JS21-1</strain>
    </source>
</reference>
<dbReference type="Proteomes" id="UP000199214">
    <property type="component" value="Unassembled WGS sequence"/>
</dbReference>
<dbReference type="InterPro" id="IPR037185">
    <property type="entry name" value="EmrE-like"/>
</dbReference>
<dbReference type="FunFam" id="1.10.3730.20:FF:000001">
    <property type="entry name" value="Quaternary ammonium compound resistance transporter SugE"/>
    <property type="match status" value="1"/>
</dbReference>
<feature type="transmembrane region" description="Helical" evidence="10">
    <location>
        <begin position="84"/>
        <end position="104"/>
    </location>
</feature>
<evidence type="ECO:0000256" key="3">
    <source>
        <dbReference type="ARBA" id="ARBA00022475"/>
    </source>
</evidence>
<evidence type="ECO:0000256" key="8">
    <source>
        <dbReference type="ARBA" id="ARBA00039168"/>
    </source>
</evidence>
<dbReference type="EMBL" id="FNZZ01000004">
    <property type="protein sequence ID" value="SEL70845.1"/>
    <property type="molecule type" value="Genomic_DNA"/>
</dbReference>
<dbReference type="AlphaFoldDB" id="A0A1H7SEC5"/>
<dbReference type="InterPro" id="IPR000390">
    <property type="entry name" value="Small_drug/metabolite_transptr"/>
</dbReference>
<dbReference type="RefSeq" id="WP_093006768.1">
    <property type="nucleotide sequence ID" value="NZ_FNZZ01000004.1"/>
</dbReference>
<evidence type="ECO:0000313" key="12">
    <source>
        <dbReference type="Proteomes" id="UP000199214"/>
    </source>
</evidence>
<evidence type="ECO:0000256" key="5">
    <source>
        <dbReference type="ARBA" id="ARBA00022989"/>
    </source>
</evidence>
<keyword evidence="5 10" id="KW-1133">Transmembrane helix</keyword>
<dbReference type="Gene3D" id="1.10.3730.20">
    <property type="match status" value="1"/>
</dbReference>
<proteinExistence type="inferred from homology"/>
<comment type="subcellular location">
    <subcellularLocation>
        <location evidence="1 9">Cell membrane</location>
        <topology evidence="1 9">Multi-pass membrane protein</topology>
    </subcellularLocation>
</comment>
<keyword evidence="2" id="KW-0813">Transport</keyword>
<evidence type="ECO:0000313" key="11">
    <source>
        <dbReference type="EMBL" id="SEL70845.1"/>
    </source>
</evidence>
<keyword evidence="6 10" id="KW-0472">Membrane</keyword>
<evidence type="ECO:0000256" key="9">
    <source>
        <dbReference type="RuleBase" id="RU003942"/>
    </source>
</evidence>
<keyword evidence="3" id="KW-1003">Cell membrane</keyword>
<name>A0A1H7SEC5_9SPHN</name>
<keyword evidence="12" id="KW-1185">Reference proteome</keyword>
<gene>
    <name evidence="11" type="ORF">SAMN05216382_2536</name>
</gene>
<organism evidence="11 12">
    <name type="scientific">Sphingomonas palmae</name>
    <dbReference type="NCBI Taxonomy" id="1855283"/>
    <lineage>
        <taxon>Bacteria</taxon>
        <taxon>Pseudomonadati</taxon>
        <taxon>Pseudomonadota</taxon>
        <taxon>Alphaproteobacteria</taxon>
        <taxon>Sphingomonadales</taxon>
        <taxon>Sphingomonadaceae</taxon>
        <taxon>Sphingomonas</taxon>
    </lineage>
</organism>
<comment type="similarity">
    <text evidence="7">Belongs to the drug/metabolite transporter (DMT) superfamily. Small multidrug resistance (SMR) (TC 2.A.7.1) family. Gdx/SugE subfamily.</text>
</comment>
<dbReference type="PANTHER" id="PTHR30561:SF0">
    <property type="entry name" value="GUANIDINIUM EXPORTER"/>
    <property type="match status" value="1"/>
</dbReference>
<feature type="transmembrane region" description="Helical" evidence="10">
    <location>
        <begin position="58"/>
        <end position="78"/>
    </location>
</feature>
<evidence type="ECO:0000256" key="1">
    <source>
        <dbReference type="ARBA" id="ARBA00004651"/>
    </source>
</evidence>